<dbReference type="InterPro" id="IPR002043">
    <property type="entry name" value="UDG_fam1"/>
</dbReference>
<dbReference type="PROSITE" id="PS00130">
    <property type="entry name" value="U_DNA_GLYCOSYLASE"/>
    <property type="match status" value="1"/>
</dbReference>
<dbReference type="NCBIfam" id="NF003592">
    <property type="entry name" value="PRK05254.1-5"/>
    <property type="match status" value="1"/>
</dbReference>
<dbReference type="InterPro" id="IPR036895">
    <property type="entry name" value="Uracil-DNA_glycosylase-like_sf"/>
</dbReference>
<dbReference type="NCBIfam" id="TIGR00628">
    <property type="entry name" value="ung"/>
    <property type="match status" value="1"/>
</dbReference>
<evidence type="ECO:0000256" key="4">
    <source>
        <dbReference type="ARBA" id="ARBA00012030"/>
    </source>
</evidence>
<evidence type="ECO:0000313" key="13">
    <source>
        <dbReference type="EMBL" id="MFB9757403.1"/>
    </source>
</evidence>
<reference evidence="13 14" key="1">
    <citation type="submission" date="2024-09" db="EMBL/GenBank/DDBJ databases">
        <authorList>
            <person name="Sun Q."/>
            <person name="Mori K."/>
        </authorList>
    </citation>
    <scope>NUCLEOTIDE SEQUENCE [LARGE SCALE GENOMIC DNA]</scope>
    <source>
        <strain evidence="13 14">JCM 11201</strain>
    </source>
</reference>
<proteinExistence type="inferred from homology"/>
<gene>
    <name evidence="9" type="primary">ung</name>
    <name evidence="13" type="ORF">ACFFMS_02430</name>
</gene>
<protein>
    <recommendedName>
        <fullName evidence="5 9">Uracil-DNA glycosylase</fullName>
        <shortName evidence="9">UDG</shortName>
        <ecNumber evidence="4 9">3.2.2.27</ecNumber>
    </recommendedName>
</protein>
<evidence type="ECO:0000256" key="9">
    <source>
        <dbReference type="HAMAP-Rule" id="MF_00148"/>
    </source>
</evidence>
<name>A0ABV5WAU4_9BACI</name>
<evidence type="ECO:0000256" key="8">
    <source>
        <dbReference type="ARBA" id="ARBA00023204"/>
    </source>
</evidence>
<evidence type="ECO:0000256" key="6">
    <source>
        <dbReference type="ARBA" id="ARBA00022763"/>
    </source>
</evidence>
<dbReference type="GO" id="GO:0004844">
    <property type="term" value="F:uracil DNA N-glycosylase activity"/>
    <property type="evidence" value="ECO:0007669"/>
    <property type="project" value="UniProtKB-EC"/>
</dbReference>
<keyword evidence="6 9" id="KW-0227">DNA damage</keyword>
<dbReference type="RefSeq" id="WP_379947725.1">
    <property type="nucleotide sequence ID" value="NZ_JBHMAF010000010.1"/>
</dbReference>
<dbReference type="InterPro" id="IPR005122">
    <property type="entry name" value="Uracil-DNA_glycosylase-like"/>
</dbReference>
<comment type="catalytic activity">
    <reaction evidence="1 9 11">
        <text>Hydrolyzes single-stranded DNA or mismatched double-stranded DNA and polynucleotides, releasing free uracil.</text>
        <dbReference type="EC" id="3.2.2.27"/>
    </reaction>
</comment>
<evidence type="ECO:0000256" key="2">
    <source>
        <dbReference type="ARBA" id="ARBA00002631"/>
    </source>
</evidence>
<comment type="caution">
    <text evidence="13">The sequence shown here is derived from an EMBL/GenBank/DDBJ whole genome shotgun (WGS) entry which is preliminary data.</text>
</comment>
<dbReference type="NCBIfam" id="NF003591">
    <property type="entry name" value="PRK05254.1-4"/>
    <property type="match status" value="1"/>
</dbReference>
<dbReference type="SMART" id="SM00986">
    <property type="entry name" value="UDG"/>
    <property type="match status" value="1"/>
</dbReference>
<evidence type="ECO:0000256" key="11">
    <source>
        <dbReference type="RuleBase" id="RU003780"/>
    </source>
</evidence>
<dbReference type="NCBIfam" id="NF003589">
    <property type="entry name" value="PRK05254.1-2"/>
    <property type="match status" value="1"/>
</dbReference>
<dbReference type="HAMAP" id="MF_00148">
    <property type="entry name" value="UDG"/>
    <property type="match status" value="1"/>
</dbReference>
<evidence type="ECO:0000256" key="1">
    <source>
        <dbReference type="ARBA" id="ARBA00001400"/>
    </source>
</evidence>
<keyword evidence="7 9" id="KW-0378">Hydrolase</keyword>
<keyword evidence="8 9" id="KW-0234">DNA repair</keyword>
<dbReference type="Proteomes" id="UP001589609">
    <property type="component" value="Unassembled WGS sequence"/>
</dbReference>
<evidence type="ECO:0000256" key="10">
    <source>
        <dbReference type="PROSITE-ProRule" id="PRU10072"/>
    </source>
</evidence>
<dbReference type="CDD" id="cd10027">
    <property type="entry name" value="UDG-F1-like"/>
    <property type="match status" value="1"/>
</dbReference>
<dbReference type="EC" id="3.2.2.27" evidence="4 9"/>
<comment type="similarity">
    <text evidence="3 9 11">Belongs to the uracil-DNA glycosylase (UDG) superfamily. UNG family.</text>
</comment>
<feature type="domain" description="Uracil-DNA glycosylase-like" evidence="12">
    <location>
        <begin position="50"/>
        <end position="210"/>
    </location>
</feature>
<dbReference type="NCBIfam" id="NF003588">
    <property type="entry name" value="PRK05254.1-1"/>
    <property type="match status" value="1"/>
</dbReference>
<dbReference type="PANTHER" id="PTHR11264:SF0">
    <property type="entry name" value="URACIL-DNA GLYCOSYLASE"/>
    <property type="match status" value="1"/>
</dbReference>
<evidence type="ECO:0000256" key="7">
    <source>
        <dbReference type="ARBA" id="ARBA00022801"/>
    </source>
</evidence>
<evidence type="ECO:0000313" key="14">
    <source>
        <dbReference type="Proteomes" id="UP001589609"/>
    </source>
</evidence>
<organism evidence="13 14">
    <name type="scientific">Ectobacillus funiculus</name>
    <dbReference type="NCBI Taxonomy" id="137993"/>
    <lineage>
        <taxon>Bacteria</taxon>
        <taxon>Bacillati</taxon>
        <taxon>Bacillota</taxon>
        <taxon>Bacilli</taxon>
        <taxon>Bacillales</taxon>
        <taxon>Bacillaceae</taxon>
        <taxon>Ectobacillus</taxon>
    </lineage>
</organism>
<dbReference type="EMBL" id="JBHMAF010000010">
    <property type="protein sequence ID" value="MFB9757403.1"/>
    <property type="molecule type" value="Genomic_DNA"/>
</dbReference>
<evidence type="ECO:0000256" key="3">
    <source>
        <dbReference type="ARBA" id="ARBA00008184"/>
    </source>
</evidence>
<accession>A0ABV5WAU4</accession>
<evidence type="ECO:0000259" key="12">
    <source>
        <dbReference type="SMART" id="SM00986"/>
    </source>
</evidence>
<dbReference type="Pfam" id="PF03167">
    <property type="entry name" value="UDG"/>
    <property type="match status" value="1"/>
</dbReference>
<sequence length="226" mass="26032">MARILKNDWEPLLQEEFEKPYYKSLREFLKEEYRTRIVYPKPDEVFNALHYTDYDDVKVVILGQDPYHGPNQAQGLSFSVNPGVRIPPSLKNMFKELHDDLGCHIPNHGSLVKWAEQGVLLLNTVLTVRQGEPNSHKGKGWETFTDRVIQLLNEREKPVVFVLWGKHAQAKAPLITNSQHYIIEAPHPSPFSANRGFFGSKPYSKVNAFLQSVHETEIDWEIPDIS</sequence>
<comment type="subcellular location">
    <subcellularLocation>
        <location evidence="9">Cytoplasm</location>
    </subcellularLocation>
</comment>
<dbReference type="SMART" id="SM00987">
    <property type="entry name" value="UreE_C"/>
    <property type="match status" value="1"/>
</dbReference>
<feature type="active site" description="Proton acceptor" evidence="9 10">
    <location>
        <position position="65"/>
    </location>
</feature>
<comment type="function">
    <text evidence="2 9 11">Excises uracil residues from the DNA which can arise as a result of misincorporation of dUMP residues by DNA polymerase or due to deamination of cytosine.</text>
</comment>
<keyword evidence="9" id="KW-0963">Cytoplasm</keyword>
<dbReference type="InterPro" id="IPR018085">
    <property type="entry name" value="Ura-DNA_Glyclase_AS"/>
</dbReference>
<dbReference type="PANTHER" id="PTHR11264">
    <property type="entry name" value="URACIL-DNA GLYCOSYLASE"/>
    <property type="match status" value="1"/>
</dbReference>
<keyword evidence="13" id="KW-0326">Glycosidase</keyword>
<dbReference type="Gene3D" id="3.40.470.10">
    <property type="entry name" value="Uracil-DNA glycosylase-like domain"/>
    <property type="match status" value="1"/>
</dbReference>
<keyword evidence="14" id="KW-1185">Reference proteome</keyword>
<dbReference type="SUPFAM" id="SSF52141">
    <property type="entry name" value="Uracil-DNA glycosylase-like"/>
    <property type="match status" value="1"/>
</dbReference>
<evidence type="ECO:0000256" key="5">
    <source>
        <dbReference type="ARBA" id="ARBA00018429"/>
    </source>
</evidence>